<dbReference type="PANTHER" id="PTHR10629:SF52">
    <property type="entry name" value="DNA (CYTOSINE-5)-METHYLTRANSFERASE 1"/>
    <property type="match status" value="1"/>
</dbReference>
<evidence type="ECO:0000313" key="9">
    <source>
        <dbReference type="Proteomes" id="UP000184526"/>
    </source>
</evidence>
<organism evidence="8 9">
    <name type="scientific">Clostridium collagenovorans DSM 3089</name>
    <dbReference type="NCBI Taxonomy" id="1121306"/>
    <lineage>
        <taxon>Bacteria</taxon>
        <taxon>Bacillati</taxon>
        <taxon>Bacillota</taxon>
        <taxon>Clostridia</taxon>
        <taxon>Eubacteriales</taxon>
        <taxon>Clostridiaceae</taxon>
        <taxon>Clostridium</taxon>
    </lineage>
</organism>
<dbReference type="RefSeq" id="WP_072832852.1">
    <property type="nucleotide sequence ID" value="NZ_FQXP01000019.1"/>
</dbReference>
<evidence type="ECO:0000256" key="7">
    <source>
        <dbReference type="RuleBase" id="RU000417"/>
    </source>
</evidence>
<dbReference type="EMBL" id="FQXP01000019">
    <property type="protein sequence ID" value="SHI12920.1"/>
    <property type="molecule type" value="Genomic_DNA"/>
</dbReference>
<evidence type="ECO:0000256" key="4">
    <source>
        <dbReference type="ARBA" id="ARBA00022747"/>
    </source>
</evidence>
<dbReference type="GO" id="GO:0003677">
    <property type="term" value="F:DNA binding"/>
    <property type="evidence" value="ECO:0007669"/>
    <property type="project" value="TreeGrafter"/>
</dbReference>
<dbReference type="OrthoDB" id="9813719at2"/>
<proteinExistence type="inferred from homology"/>
<evidence type="ECO:0000256" key="1">
    <source>
        <dbReference type="ARBA" id="ARBA00022603"/>
    </source>
</evidence>
<dbReference type="InterPro" id="IPR029063">
    <property type="entry name" value="SAM-dependent_MTases_sf"/>
</dbReference>
<evidence type="ECO:0000256" key="6">
    <source>
        <dbReference type="RuleBase" id="RU000416"/>
    </source>
</evidence>
<keyword evidence="9" id="KW-1185">Reference proteome</keyword>
<dbReference type="PRINTS" id="PR00105">
    <property type="entry name" value="C5METTRFRASE"/>
</dbReference>
<dbReference type="GO" id="GO:0009307">
    <property type="term" value="P:DNA restriction-modification system"/>
    <property type="evidence" value="ECO:0007669"/>
    <property type="project" value="UniProtKB-KW"/>
</dbReference>
<evidence type="ECO:0000313" key="8">
    <source>
        <dbReference type="EMBL" id="SHI12920.1"/>
    </source>
</evidence>
<dbReference type="NCBIfam" id="TIGR00675">
    <property type="entry name" value="dcm"/>
    <property type="match status" value="1"/>
</dbReference>
<dbReference type="STRING" id="1121306.SAMN02745196_03074"/>
<dbReference type="Proteomes" id="UP000184526">
    <property type="component" value="Unassembled WGS sequence"/>
</dbReference>
<dbReference type="SUPFAM" id="SSF53335">
    <property type="entry name" value="S-adenosyl-L-methionine-dependent methyltransferases"/>
    <property type="match status" value="1"/>
</dbReference>
<name>A0A1M5YLS8_9CLOT</name>
<keyword evidence="1 5" id="KW-0489">Methyltransferase</keyword>
<reference evidence="8 9" key="1">
    <citation type="submission" date="2016-11" db="EMBL/GenBank/DDBJ databases">
        <authorList>
            <person name="Jaros S."/>
            <person name="Januszkiewicz K."/>
            <person name="Wedrychowicz H."/>
        </authorList>
    </citation>
    <scope>NUCLEOTIDE SEQUENCE [LARGE SCALE GENOMIC DNA]</scope>
    <source>
        <strain evidence="8 9">DSM 3089</strain>
    </source>
</reference>
<dbReference type="PROSITE" id="PS51679">
    <property type="entry name" value="SAM_MT_C5"/>
    <property type="match status" value="1"/>
</dbReference>
<accession>A0A1M5YLS8</accession>
<gene>
    <name evidence="8" type="ORF">SAMN02745196_03074</name>
</gene>
<dbReference type="Pfam" id="PF00145">
    <property type="entry name" value="DNA_methylase"/>
    <property type="match status" value="1"/>
</dbReference>
<dbReference type="InterPro" id="IPR001525">
    <property type="entry name" value="C5_MeTfrase"/>
</dbReference>
<sequence>MNNINKSEFSLFDNINSLSEKKKIKAILKDFIECICELYEINKNTKIHNLEINNDVIEFLVQLGIINNSVELNTLNNLLGKDYNSFIHVINKFLELDVEIDSFLKKYMDFYRKQSVISYLQDNKSPTLVDFFCGAGGMSLGFSQNGFKVLLANDIEAVCTETYSFNHLEMPRNRIITGDIRNIVDNVDEYVKDSVDVIIGGPPCQGFSMANRQRIIDDPRNILYKYYVKGVERLQPKFFVMENVKGMLSVAEQVKEDFHNLEGEDYDVAYHLFNAKEFSVPQNRERLIYIGIRADISKKINKTAKDIIEEIENGTKNIKKYILEDSIYDLRELEALTIKNATELDTEESGRKIENNRVNINSDYVNLINQNRFSKLVFNHKARYNNERDIEIFGRMLPGDKSDSERIADIMPYKSRNDIFKDKYYKLKPNEVCKTITAHMKFDCNMYIHPYQARGLTPREAARVQSYPDDYMFLGSYTKTYMQVGNSVPPLMSREIARVIKNNINLLL</sequence>
<dbReference type="Gene3D" id="3.40.50.150">
    <property type="entry name" value="Vaccinia Virus protein VP39"/>
    <property type="match status" value="1"/>
</dbReference>
<keyword evidence="4" id="KW-0680">Restriction system</keyword>
<evidence type="ECO:0000256" key="3">
    <source>
        <dbReference type="ARBA" id="ARBA00022691"/>
    </source>
</evidence>
<dbReference type="InterPro" id="IPR018117">
    <property type="entry name" value="C5_DNA_meth_AS"/>
</dbReference>
<comment type="catalytic activity">
    <reaction evidence="7">
        <text>a 2'-deoxycytidine in DNA + S-adenosyl-L-methionine = a 5-methyl-2'-deoxycytidine in DNA + S-adenosyl-L-homocysteine + H(+)</text>
        <dbReference type="Rhea" id="RHEA:13681"/>
        <dbReference type="Rhea" id="RHEA-COMP:11369"/>
        <dbReference type="Rhea" id="RHEA-COMP:11370"/>
        <dbReference type="ChEBI" id="CHEBI:15378"/>
        <dbReference type="ChEBI" id="CHEBI:57856"/>
        <dbReference type="ChEBI" id="CHEBI:59789"/>
        <dbReference type="ChEBI" id="CHEBI:85452"/>
        <dbReference type="ChEBI" id="CHEBI:85454"/>
        <dbReference type="EC" id="2.1.1.37"/>
    </reaction>
</comment>
<keyword evidence="3 5" id="KW-0949">S-adenosyl-L-methionine</keyword>
<dbReference type="Gene3D" id="3.90.120.10">
    <property type="entry name" value="DNA Methylase, subunit A, domain 2"/>
    <property type="match status" value="1"/>
</dbReference>
<dbReference type="AlphaFoldDB" id="A0A1M5YLS8"/>
<evidence type="ECO:0000256" key="2">
    <source>
        <dbReference type="ARBA" id="ARBA00022679"/>
    </source>
</evidence>
<dbReference type="GO" id="GO:0032259">
    <property type="term" value="P:methylation"/>
    <property type="evidence" value="ECO:0007669"/>
    <property type="project" value="UniProtKB-KW"/>
</dbReference>
<dbReference type="PROSITE" id="PS00094">
    <property type="entry name" value="C5_MTASE_1"/>
    <property type="match status" value="1"/>
</dbReference>
<keyword evidence="2 5" id="KW-0808">Transferase</keyword>
<dbReference type="InterPro" id="IPR050390">
    <property type="entry name" value="C5-Methyltransferase"/>
</dbReference>
<comment type="similarity">
    <text evidence="5 6">Belongs to the class I-like SAM-binding methyltransferase superfamily. C5-methyltransferase family.</text>
</comment>
<dbReference type="GO" id="GO:0044027">
    <property type="term" value="P:negative regulation of gene expression via chromosomal CpG island methylation"/>
    <property type="evidence" value="ECO:0007669"/>
    <property type="project" value="TreeGrafter"/>
</dbReference>
<feature type="active site" evidence="5">
    <location>
        <position position="204"/>
    </location>
</feature>
<dbReference type="PANTHER" id="PTHR10629">
    <property type="entry name" value="CYTOSINE-SPECIFIC METHYLTRANSFERASE"/>
    <property type="match status" value="1"/>
</dbReference>
<protein>
    <recommendedName>
        <fullName evidence="7">Cytosine-specific methyltransferase</fullName>
        <ecNumber evidence="7">2.1.1.37</ecNumber>
    </recommendedName>
</protein>
<dbReference type="EC" id="2.1.1.37" evidence="7"/>
<evidence type="ECO:0000256" key="5">
    <source>
        <dbReference type="PROSITE-ProRule" id="PRU01016"/>
    </source>
</evidence>
<dbReference type="GO" id="GO:0003886">
    <property type="term" value="F:DNA (cytosine-5-)-methyltransferase activity"/>
    <property type="evidence" value="ECO:0007669"/>
    <property type="project" value="UniProtKB-EC"/>
</dbReference>